<keyword evidence="2" id="KW-1133">Transmembrane helix</keyword>
<feature type="compositionally biased region" description="Polar residues" evidence="1">
    <location>
        <begin position="378"/>
        <end position="393"/>
    </location>
</feature>
<dbReference type="OrthoDB" id="5312224at2759"/>
<dbReference type="InParanoid" id="A0A0C3JTK5"/>
<evidence type="ECO:0000259" key="3">
    <source>
        <dbReference type="Pfam" id="PF06011"/>
    </source>
</evidence>
<evidence type="ECO:0000256" key="1">
    <source>
        <dbReference type="SAM" id="MobiDB-lite"/>
    </source>
</evidence>
<dbReference type="AlphaFoldDB" id="A0A0C3JTK5"/>
<feature type="region of interest" description="Disordered" evidence="1">
    <location>
        <begin position="901"/>
        <end position="1048"/>
    </location>
</feature>
<feature type="domain" description="TRP C-terminal" evidence="3">
    <location>
        <begin position="201"/>
        <end position="640"/>
    </location>
</feature>
<dbReference type="PANTHER" id="PTHR31145:SF6">
    <property type="entry name" value="INTEGRAL MEMBRANE PROTEIN (AFU_ORTHOLOGUE AFUA_7G01610)"/>
    <property type="match status" value="1"/>
</dbReference>
<feature type="transmembrane region" description="Helical" evidence="2">
    <location>
        <begin position="471"/>
        <end position="492"/>
    </location>
</feature>
<reference evidence="4 5" key="1">
    <citation type="submission" date="2014-04" db="EMBL/GenBank/DDBJ databases">
        <authorList>
            <consortium name="DOE Joint Genome Institute"/>
            <person name="Kuo A."/>
            <person name="Kohler A."/>
            <person name="Costa M.D."/>
            <person name="Nagy L.G."/>
            <person name="Floudas D."/>
            <person name="Copeland A."/>
            <person name="Barry K.W."/>
            <person name="Cichocki N."/>
            <person name="Veneault-Fourrey C."/>
            <person name="LaButti K."/>
            <person name="Lindquist E.A."/>
            <person name="Lipzen A."/>
            <person name="Lundell T."/>
            <person name="Morin E."/>
            <person name="Murat C."/>
            <person name="Sun H."/>
            <person name="Tunlid A."/>
            <person name="Henrissat B."/>
            <person name="Grigoriev I.V."/>
            <person name="Hibbett D.S."/>
            <person name="Martin F."/>
            <person name="Nordberg H.P."/>
            <person name="Cantor M.N."/>
            <person name="Hua S.X."/>
        </authorList>
    </citation>
    <scope>NUCLEOTIDE SEQUENCE [LARGE SCALE GENOMIC DNA]</scope>
    <source>
        <strain evidence="4 5">Marx 270</strain>
    </source>
</reference>
<evidence type="ECO:0000313" key="4">
    <source>
        <dbReference type="EMBL" id="KIO12478.1"/>
    </source>
</evidence>
<dbReference type="InterPro" id="IPR040241">
    <property type="entry name" value="TRP_Flc/Pkd2-like"/>
</dbReference>
<dbReference type="InterPro" id="IPR010308">
    <property type="entry name" value="TRP_C"/>
</dbReference>
<feature type="compositionally biased region" description="Low complexity" evidence="1">
    <location>
        <begin position="920"/>
        <end position="933"/>
    </location>
</feature>
<dbReference type="GO" id="GO:0016020">
    <property type="term" value="C:membrane"/>
    <property type="evidence" value="ECO:0007669"/>
    <property type="project" value="TreeGrafter"/>
</dbReference>
<feature type="region of interest" description="Disordered" evidence="1">
    <location>
        <begin position="809"/>
        <end position="841"/>
    </location>
</feature>
<dbReference type="STRING" id="870435.A0A0C3JTK5"/>
<dbReference type="Proteomes" id="UP000054217">
    <property type="component" value="Unassembled WGS sequence"/>
</dbReference>
<reference evidence="5" key="2">
    <citation type="submission" date="2015-01" db="EMBL/GenBank/DDBJ databases">
        <title>Evolutionary Origins and Diversification of the Mycorrhizal Mutualists.</title>
        <authorList>
            <consortium name="DOE Joint Genome Institute"/>
            <consortium name="Mycorrhizal Genomics Consortium"/>
            <person name="Kohler A."/>
            <person name="Kuo A."/>
            <person name="Nagy L.G."/>
            <person name="Floudas D."/>
            <person name="Copeland A."/>
            <person name="Barry K.W."/>
            <person name="Cichocki N."/>
            <person name="Veneault-Fourrey C."/>
            <person name="LaButti K."/>
            <person name="Lindquist E.A."/>
            <person name="Lipzen A."/>
            <person name="Lundell T."/>
            <person name="Morin E."/>
            <person name="Murat C."/>
            <person name="Riley R."/>
            <person name="Ohm R."/>
            <person name="Sun H."/>
            <person name="Tunlid A."/>
            <person name="Henrissat B."/>
            <person name="Grigoriev I.V."/>
            <person name="Hibbett D.S."/>
            <person name="Martin F."/>
        </authorList>
    </citation>
    <scope>NUCLEOTIDE SEQUENCE [LARGE SCALE GENOMIC DNA]</scope>
    <source>
        <strain evidence="5">Marx 270</strain>
    </source>
</reference>
<organism evidence="4 5">
    <name type="scientific">Pisolithus tinctorius Marx 270</name>
    <dbReference type="NCBI Taxonomy" id="870435"/>
    <lineage>
        <taxon>Eukaryota</taxon>
        <taxon>Fungi</taxon>
        <taxon>Dikarya</taxon>
        <taxon>Basidiomycota</taxon>
        <taxon>Agaricomycotina</taxon>
        <taxon>Agaricomycetes</taxon>
        <taxon>Agaricomycetidae</taxon>
        <taxon>Boletales</taxon>
        <taxon>Sclerodermatineae</taxon>
        <taxon>Pisolithaceae</taxon>
        <taxon>Pisolithus</taxon>
    </lineage>
</organism>
<proteinExistence type="predicted"/>
<feature type="compositionally biased region" description="Polar residues" evidence="1">
    <location>
        <begin position="1038"/>
        <end position="1048"/>
    </location>
</feature>
<keyword evidence="2" id="KW-0812">Transmembrane</keyword>
<feature type="transmembrane region" description="Helical" evidence="2">
    <location>
        <begin position="578"/>
        <end position="600"/>
    </location>
</feature>
<dbReference type="EMBL" id="KN831947">
    <property type="protein sequence ID" value="KIO12478.1"/>
    <property type="molecule type" value="Genomic_DNA"/>
</dbReference>
<accession>A0A0C3JTK5</accession>
<dbReference type="Pfam" id="PF06011">
    <property type="entry name" value="TRP"/>
    <property type="match status" value="1"/>
</dbReference>
<feature type="compositionally biased region" description="Low complexity" evidence="1">
    <location>
        <begin position="779"/>
        <end position="789"/>
    </location>
</feature>
<dbReference type="PANTHER" id="PTHR31145">
    <property type="entry name" value="INTEGRAL MEMBRANE PROTEIN (AFU_ORTHOLOGUE AFUA_7G01610)"/>
    <property type="match status" value="1"/>
</dbReference>
<protein>
    <recommendedName>
        <fullName evidence="3">TRP C-terminal domain-containing protein</fullName>
    </recommendedName>
</protein>
<dbReference type="GO" id="GO:0055085">
    <property type="term" value="P:transmembrane transport"/>
    <property type="evidence" value="ECO:0007669"/>
    <property type="project" value="TreeGrafter"/>
</dbReference>
<feature type="region of interest" description="Disordered" evidence="1">
    <location>
        <begin position="760"/>
        <end position="796"/>
    </location>
</feature>
<feature type="transmembrane region" description="Helical" evidence="2">
    <location>
        <begin position="553"/>
        <end position="572"/>
    </location>
</feature>
<keyword evidence="5" id="KW-1185">Reference proteome</keyword>
<feature type="compositionally biased region" description="Polar residues" evidence="1">
    <location>
        <begin position="718"/>
        <end position="727"/>
    </location>
</feature>
<dbReference type="HOGENOM" id="CLU_007074_0_0_1"/>
<gene>
    <name evidence="4" type="ORF">M404DRAFT_124107</name>
</gene>
<feature type="region of interest" description="Disordered" evidence="1">
    <location>
        <begin position="376"/>
        <end position="404"/>
    </location>
</feature>
<feature type="transmembrane region" description="Helical" evidence="2">
    <location>
        <begin position="159"/>
        <end position="180"/>
    </location>
</feature>
<feature type="compositionally biased region" description="Basic residues" evidence="1">
    <location>
        <begin position="950"/>
        <end position="964"/>
    </location>
</feature>
<sequence length="1048" mass="112311">MSVDTVYSQIVDGQRLNLTVLGQTAQEIIGDANTTNLGEHFRPFLSQLTSHNSNTATLFTQATTLTINTFSNNSYLCDFIRQPSSLANSSSNSTVCPIPQGPFALAVSIPFNPKNALTTLNTELRALDPFENEILCLTVATTALQPGPFDSPYGDAHSIFWATVGLAAAYWIIVCVARLVSAWKRGTSRPGSGIWARVESAGLILVSAISGERLATSPSLLRFCSPSLRDIMIHTQWCAALAMVAVQWPPFVYPLLSQTAWATLTYNTSLSDAAQWNPLQTQPYNPPSDFADQLSDSNSPLYVNPSISNTLFLLPNGTHNGMEAFAWSVGIGPRELFRTCLILFLAILAGTIILSVLVWSIDWIFSRKPISTLPAGATFSSSATKSRSPRQSGGTSGSKDMLDVTGDESRSLNAYGHSYPLFRRRWWLRSDLSSFHTSLLEGNLVRVLSLFHLPVTIFSAYQFVTVKTSAAIALAALSFAFFSVLLPGFLVLRLARTSTTKLYDETRTLLALGPLYNHFRPDSQMFSGLLFLSNLVNGLAIGCGQRSGTAQAIVILVSEVASALITSVWLPWGTGASMGLLSFLFCVARIVTAVLLVILTPTISIGAAASGWVAYGILVVLLLVYTAFTIILIVKLIEATVRVFGRVGFDRSGHAIDSGLVGVLGLLGCCGGGSNRRGRDRRQYRATEVRHSGGSYSVAVGDSTSLYAPPNASFARQAKSSAASHNSDGPPPSVLRPEHALQPYREDSDDDDESTHIMAAWQPFPSPESRLSYERKESTQSSAPQPSTSGFSRVGGGRAHYNSPYAIAGTSKGAGGSTLTFPSVEKRGSALGPSGGSSPRVATVTQDVEGEAAAPMTSVASVAKLPVLSNSGLPVGAMMPHMRTKSQTAIIIGELAGMASTSSAAQESHPIFELEEQERSAPPNSLSNASAGGSSEGGEQRQQQQQHTQPPRKKGWFNIRRNRRHSDGQILEDATAEAEEDSNASFAKQPETGRSFVVIRDKKPLSAQPHPNPLGRKPSHSLDESSAKPPTSFAVVRGSTSTDTQRSR</sequence>
<name>A0A0C3JTK5_PISTI</name>
<keyword evidence="2" id="KW-0472">Membrane</keyword>
<feature type="transmembrane region" description="Helical" evidence="2">
    <location>
        <begin position="612"/>
        <end position="634"/>
    </location>
</feature>
<evidence type="ECO:0000313" key="5">
    <source>
        <dbReference type="Proteomes" id="UP000054217"/>
    </source>
</evidence>
<feature type="transmembrane region" description="Helical" evidence="2">
    <location>
        <begin position="341"/>
        <end position="361"/>
    </location>
</feature>
<feature type="compositionally biased region" description="Low complexity" evidence="1">
    <location>
        <begin position="829"/>
        <end position="839"/>
    </location>
</feature>
<evidence type="ECO:0000256" key="2">
    <source>
        <dbReference type="SAM" id="Phobius"/>
    </source>
</evidence>
<feature type="region of interest" description="Disordered" evidence="1">
    <location>
        <begin position="717"/>
        <end position="738"/>
    </location>
</feature>